<dbReference type="InterPro" id="IPR001357">
    <property type="entry name" value="BRCT_dom"/>
</dbReference>
<feature type="region of interest" description="Disordered" evidence="1">
    <location>
        <begin position="459"/>
        <end position="636"/>
    </location>
</feature>
<name>A0A0J9XAL4_GEOCN</name>
<dbReference type="PROSITE" id="PS50172">
    <property type="entry name" value="BRCT"/>
    <property type="match status" value="3"/>
</dbReference>
<feature type="domain" description="BRCT" evidence="2">
    <location>
        <begin position="7"/>
        <end position="93"/>
    </location>
</feature>
<dbReference type="GO" id="GO:0035361">
    <property type="term" value="C:Cul8-RING ubiquitin ligase complex"/>
    <property type="evidence" value="ECO:0007669"/>
    <property type="project" value="TreeGrafter"/>
</dbReference>
<organism evidence="3 4">
    <name type="scientific">Geotrichum candidum</name>
    <name type="common">Oospora lactis</name>
    <name type="synonym">Dipodascus geotrichum</name>
    <dbReference type="NCBI Taxonomy" id="1173061"/>
    <lineage>
        <taxon>Eukaryota</taxon>
        <taxon>Fungi</taxon>
        <taxon>Dikarya</taxon>
        <taxon>Ascomycota</taxon>
        <taxon>Saccharomycotina</taxon>
        <taxon>Dipodascomycetes</taxon>
        <taxon>Dipodascales</taxon>
        <taxon>Dipodascaceae</taxon>
        <taxon>Geotrichum</taxon>
    </lineage>
</organism>
<evidence type="ECO:0000259" key="2">
    <source>
        <dbReference type="PROSITE" id="PS50172"/>
    </source>
</evidence>
<dbReference type="SUPFAM" id="SSF52113">
    <property type="entry name" value="BRCT domain"/>
    <property type="match status" value="5"/>
</dbReference>
<comment type="caution">
    <text evidence="3">The sequence shown here is derived from an EMBL/GenBank/DDBJ whole genome shotgun (WGS) entry which is preliminary data.</text>
</comment>
<protein>
    <submittedName>
        <fullName evidence="3">Similar to Saccharomyces cerevisiae YHR154W RTT107 Protein implicated in Mms22-dependent DNA repair during S phase</fullName>
    </submittedName>
</protein>
<feature type="domain" description="BRCT" evidence="2">
    <location>
        <begin position="322"/>
        <end position="394"/>
    </location>
</feature>
<dbReference type="Pfam" id="PF00533">
    <property type="entry name" value="BRCT"/>
    <property type="match status" value="1"/>
</dbReference>
<accession>A0A0J9XAL4</accession>
<dbReference type="STRING" id="1173061.A0A0J9XAL4"/>
<dbReference type="OrthoDB" id="342264at2759"/>
<dbReference type="PANTHER" id="PTHR47667:SF1">
    <property type="entry name" value="REGULATOR OF TY1 TRANSPOSITION PROTEIN 107"/>
    <property type="match status" value="1"/>
</dbReference>
<feature type="compositionally biased region" description="Basic and acidic residues" evidence="1">
    <location>
        <begin position="485"/>
        <end position="496"/>
    </location>
</feature>
<gene>
    <name evidence="3" type="ORF">BN980_GECA07s00692g</name>
</gene>
<dbReference type="Gene3D" id="3.40.50.10190">
    <property type="entry name" value="BRCT domain"/>
    <property type="match status" value="5"/>
</dbReference>
<feature type="domain" description="BRCT" evidence="2">
    <location>
        <begin position="96"/>
        <end position="186"/>
    </location>
</feature>
<dbReference type="GO" id="GO:1990683">
    <property type="term" value="P:DNA double-strand break attachment to nuclear envelope"/>
    <property type="evidence" value="ECO:0007669"/>
    <property type="project" value="TreeGrafter"/>
</dbReference>
<proteinExistence type="predicted"/>
<reference evidence="3" key="1">
    <citation type="submission" date="2014-03" db="EMBL/GenBank/DDBJ databases">
        <authorList>
            <person name="Casaregola S."/>
        </authorList>
    </citation>
    <scope>NUCLEOTIDE SEQUENCE [LARGE SCALE GENOMIC DNA]</scope>
    <source>
        <strain evidence="3">CLIB 918</strain>
    </source>
</reference>
<dbReference type="CDD" id="cd18438">
    <property type="entry name" value="BRCT_BRC1_like_rpt4"/>
    <property type="match status" value="1"/>
</dbReference>
<dbReference type="Proteomes" id="UP000242525">
    <property type="component" value="Unassembled WGS sequence"/>
</dbReference>
<dbReference type="EMBL" id="CCBN010000007">
    <property type="protein sequence ID" value="CDO54197.1"/>
    <property type="molecule type" value="Genomic_DNA"/>
</dbReference>
<dbReference type="PANTHER" id="PTHR47667">
    <property type="entry name" value="REGULATOR OF TY1 TRANSPOSITION PROTEIN 107"/>
    <property type="match status" value="1"/>
</dbReference>
<dbReference type="Pfam" id="PF12738">
    <property type="entry name" value="PTCB-BRCT"/>
    <property type="match status" value="1"/>
</dbReference>
<dbReference type="GO" id="GO:0006302">
    <property type="term" value="P:double-strand break repair"/>
    <property type="evidence" value="ECO:0007669"/>
    <property type="project" value="TreeGrafter"/>
</dbReference>
<evidence type="ECO:0000313" key="4">
    <source>
        <dbReference type="Proteomes" id="UP000242525"/>
    </source>
</evidence>
<dbReference type="AlphaFoldDB" id="A0A0J9XAL4"/>
<feature type="compositionally biased region" description="Basic and acidic residues" evidence="1">
    <location>
        <begin position="557"/>
        <end position="567"/>
    </location>
</feature>
<evidence type="ECO:0000256" key="1">
    <source>
        <dbReference type="SAM" id="MobiDB-lite"/>
    </source>
</evidence>
<dbReference type="GO" id="GO:0005634">
    <property type="term" value="C:nucleus"/>
    <property type="evidence" value="ECO:0007669"/>
    <property type="project" value="TreeGrafter"/>
</dbReference>
<dbReference type="InterPro" id="IPR036420">
    <property type="entry name" value="BRCT_dom_sf"/>
</dbReference>
<feature type="compositionally biased region" description="Low complexity" evidence="1">
    <location>
        <begin position="533"/>
        <end position="549"/>
    </location>
</feature>
<evidence type="ECO:0000313" key="3">
    <source>
        <dbReference type="EMBL" id="CDO54197.1"/>
    </source>
</evidence>
<dbReference type="Pfam" id="PF16770">
    <property type="entry name" value="RTT107_BRCT_5"/>
    <property type="match status" value="1"/>
</dbReference>
<dbReference type="CDD" id="cd17743">
    <property type="entry name" value="BRCT_BRC1_like_rpt5"/>
    <property type="match status" value="1"/>
</dbReference>
<dbReference type="InterPro" id="IPR053036">
    <property type="entry name" value="CellCycle_DNARepair_Reg"/>
</dbReference>
<feature type="compositionally biased region" description="Low complexity" evidence="1">
    <location>
        <begin position="611"/>
        <end position="633"/>
    </location>
</feature>
<keyword evidence="4" id="KW-1185">Reference proteome</keyword>
<sequence length="872" mass="95885">MGDDKKTKKRLFERIRFYIADGNEKARELLANNGGIECRNKSELITASVVISETSHFPEYELAQTHLVPIVQVAWVEESLRSGKLRQMGTFFPRDDPHQFMAGVCVSISGDFIDSDTLGAGLREFGALVVAPVTVYTTHVVARSRKDDRNVMVVSTFKNNIKVVSPEWVFACFRARRRVDEAPYLLKNPTPVNDHGDKDLAAGNSQQSLVLDGKCVFFGSDLEISVGMQECLQAMVRLAGGTCANSLDDPSVNIYIGQYRDGEEYLKASRAGTIVVANTLWLFRVLCRDRWTSPLNYIFHYPFVRGGLPGMEKTRISISLYSNANRDFVTDLVLRLGGTFTRNLKSDNTHLVTLRPEGIKVQAAKSWNVLIVNHLWLEESYVAWEMKPVTDERYIFGKKVWPVGQTKLDERVLETFYGQAEEKVEMEDGMDEVNNAAEEEQAMAADSEDDITLAGAHPEHEPEAVDEFADRPSSPQLVNIEGDSNDSKKQEDDTKSNENGAPEQMLTKTSSVEEVKTPKRTPAKRASVGAEEATPSHPSPSSSATPTPRSSHRKAKDKAAAKLHEDISDLNEFQKRRRTRDIPLLPGESKRAKIAAVPSHSPPSTAGLQASSPTPEPTTHTSSNGSTSTANRSQPPIRMRLLITGIDSTKFSFKNLPKLGIALADDPAEATHVVAPKVCRTANFLIALAHAPVLLNEQFLRTITAPAAPQLTLDPIDAQYLLTDPVAERETLAGATLAQVLARAHSAHMAGGLLHGCTFNLTPKVRGGRDVFAAIVAAHGAHAPVTVKAAGRVATTCEPCDEELNVASARGRGSTQLRRIILIAAADQKQYIAAFRANFSEEKGYKAYCYPVDWLFQVILRMKLEFPEEGAL</sequence>
<dbReference type="SMART" id="SM00292">
    <property type="entry name" value="BRCT"/>
    <property type="match status" value="4"/>
</dbReference>